<name>A0A388LBW8_CHABU</name>
<comment type="caution">
    <text evidence="3">The sequence shown here is derived from an EMBL/GenBank/DDBJ whole genome shotgun (WGS) entry which is preliminary data.</text>
</comment>
<dbReference type="AlphaFoldDB" id="A0A388LBW8"/>
<evidence type="ECO:0000313" key="4">
    <source>
        <dbReference type="Proteomes" id="UP000265515"/>
    </source>
</evidence>
<dbReference type="EMBL" id="BFEA01000325">
    <property type="protein sequence ID" value="GBG79683.1"/>
    <property type="molecule type" value="Genomic_DNA"/>
</dbReference>
<feature type="region of interest" description="Disordered" evidence="2">
    <location>
        <begin position="38"/>
        <end position="70"/>
    </location>
</feature>
<dbReference type="Gramene" id="GBG79683">
    <property type="protein sequence ID" value="GBG79683"/>
    <property type="gene ID" value="CBR_g29948"/>
</dbReference>
<evidence type="ECO:0000256" key="2">
    <source>
        <dbReference type="SAM" id="MobiDB-lite"/>
    </source>
</evidence>
<keyword evidence="4" id="KW-1185">Reference proteome</keyword>
<gene>
    <name evidence="3" type="ORF">CBR_g29948</name>
</gene>
<proteinExistence type="predicted"/>
<evidence type="ECO:0000256" key="1">
    <source>
        <dbReference type="SAM" id="Coils"/>
    </source>
</evidence>
<evidence type="ECO:0000313" key="3">
    <source>
        <dbReference type="EMBL" id="GBG79683.1"/>
    </source>
</evidence>
<organism evidence="3 4">
    <name type="scientific">Chara braunii</name>
    <name type="common">Braun's stonewort</name>
    <dbReference type="NCBI Taxonomy" id="69332"/>
    <lineage>
        <taxon>Eukaryota</taxon>
        <taxon>Viridiplantae</taxon>
        <taxon>Streptophyta</taxon>
        <taxon>Charophyceae</taxon>
        <taxon>Charales</taxon>
        <taxon>Characeae</taxon>
        <taxon>Chara</taxon>
    </lineage>
</organism>
<dbReference type="Proteomes" id="UP000265515">
    <property type="component" value="Unassembled WGS sequence"/>
</dbReference>
<reference evidence="3 4" key="1">
    <citation type="journal article" date="2018" name="Cell">
        <title>The Chara Genome: Secondary Complexity and Implications for Plant Terrestrialization.</title>
        <authorList>
            <person name="Nishiyama T."/>
            <person name="Sakayama H."/>
            <person name="Vries J.D."/>
            <person name="Buschmann H."/>
            <person name="Saint-Marcoux D."/>
            <person name="Ullrich K.K."/>
            <person name="Haas F.B."/>
            <person name="Vanderstraeten L."/>
            <person name="Becker D."/>
            <person name="Lang D."/>
            <person name="Vosolsobe S."/>
            <person name="Rombauts S."/>
            <person name="Wilhelmsson P.K.I."/>
            <person name="Janitza P."/>
            <person name="Kern R."/>
            <person name="Heyl A."/>
            <person name="Rumpler F."/>
            <person name="Villalobos L.I.A.C."/>
            <person name="Clay J.M."/>
            <person name="Skokan R."/>
            <person name="Toyoda A."/>
            <person name="Suzuki Y."/>
            <person name="Kagoshima H."/>
            <person name="Schijlen E."/>
            <person name="Tajeshwar N."/>
            <person name="Catarino B."/>
            <person name="Hetherington A.J."/>
            <person name="Saltykova A."/>
            <person name="Bonnot C."/>
            <person name="Breuninger H."/>
            <person name="Symeonidi A."/>
            <person name="Radhakrishnan G.V."/>
            <person name="Van Nieuwerburgh F."/>
            <person name="Deforce D."/>
            <person name="Chang C."/>
            <person name="Karol K.G."/>
            <person name="Hedrich R."/>
            <person name="Ulvskov P."/>
            <person name="Glockner G."/>
            <person name="Delwiche C.F."/>
            <person name="Petrasek J."/>
            <person name="Van de Peer Y."/>
            <person name="Friml J."/>
            <person name="Beilby M."/>
            <person name="Dolan L."/>
            <person name="Kohara Y."/>
            <person name="Sugano S."/>
            <person name="Fujiyama A."/>
            <person name="Delaux P.-M."/>
            <person name="Quint M."/>
            <person name="TheiBen G."/>
            <person name="Hagemann M."/>
            <person name="Harholt J."/>
            <person name="Dunand C."/>
            <person name="Zachgo S."/>
            <person name="Langdale J."/>
            <person name="Maumus F."/>
            <person name="Straeten D.V.D."/>
            <person name="Gould S.B."/>
            <person name="Rensing S.A."/>
        </authorList>
    </citation>
    <scope>NUCLEOTIDE SEQUENCE [LARGE SCALE GENOMIC DNA]</scope>
    <source>
        <strain evidence="3 4">S276</strain>
    </source>
</reference>
<accession>A0A388LBW8</accession>
<feature type="coiled-coil region" evidence="1">
    <location>
        <begin position="128"/>
        <end position="179"/>
    </location>
</feature>
<keyword evidence="1" id="KW-0175">Coiled coil</keyword>
<protein>
    <submittedName>
        <fullName evidence="3">Uncharacterized protein</fullName>
    </submittedName>
</protein>
<sequence>MAGGYQNTSNYAKGNGWHQARQRLEYLESTVAAIKVRHDAEIEREKNKQAEDDRIKKEKEDEERRAKEKLEREELNKSMMDNMNKRLVDIVCLALSGKRLDEIDLSHRAEALRVTVLIAKTQTNDDVLAKLMAEQERMKVQLDEAAAARRRLEKMEQEIQILRQSRDDAKVEAEAWRQEAIRPGSKRG</sequence>